<organism evidence="6">
    <name type="scientific">marine sediment metagenome</name>
    <dbReference type="NCBI Taxonomy" id="412755"/>
    <lineage>
        <taxon>unclassified sequences</taxon>
        <taxon>metagenomes</taxon>
        <taxon>ecological metagenomes</taxon>
    </lineage>
</organism>
<protein>
    <recommendedName>
        <fullName evidence="5">4Fe-4S ferredoxin-type domain-containing protein</fullName>
    </recommendedName>
</protein>
<keyword evidence="3" id="KW-0408">Iron</keyword>
<gene>
    <name evidence="6" type="ORF">S01H1_02233</name>
</gene>
<dbReference type="EMBL" id="BARS01001052">
    <property type="protein sequence ID" value="GAF85244.1"/>
    <property type="molecule type" value="Genomic_DNA"/>
</dbReference>
<dbReference type="PANTHER" id="PTHR43687">
    <property type="entry name" value="ADENYLYLSULFATE REDUCTASE, BETA SUBUNIT"/>
    <property type="match status" value="1"/>
</dbReference>
<feature type="domain" description="4Fe-4S ferredoxin-type" evidence="5">
    <location>
        <begin position="30"/>
        <end position="57"/>
    </location>
</feature>
<evidence type="ECO:0000256" key="2">
    <source>
        <dbReference type="ARBA" id="ARBA00022723"/>
    </source>
</evidence>
<keyword evidence="4" id="KW-0411">Iron-sulfur</keyword>
<dbReference type="GO" id="GO:0051539">
    <property type="term" value="F:4 iron, 4 sulfur cluster binding"/>
    <property type="evidence" value="ECO:0007669"/>
    <property type="project" value="UniProtKB-KW"/>
</dbReference>
<dbReference type="PANTHER" id="PTHR43687:SF1">
    <property type="entry name" value="FERREDOXIN III"/>
    <property type="match status" value="1"/>
</dbReference>
<reference evidence="6" key="1">
    <citation type="journal article" date="2014" name="Front. Microbiol.">
        <title>High frequency of phylogenetically diverse reductive dehalogenase-homologous genes in deep subseafloor sedimentary metagenomes.</title>
        <authorList>
            <person name="Kawai M."/>
            <person name="Futagami T."/>
            <person name="Toyoda A."/>
            <person name="Takaki Y."/>
            <person name="Nishi S."/>
            <person name="Hori S."/>
            <person name="Arai W."/>
            <person name="Tsubouchi T."/>
            <person name="Morono Y."/>
            <person name="Uchiyama I."/>
            <person name="Ito T."/>
            <person name="Fujiyama A."/>
            <person name="Inagaki F."/>
            <person name="Takami H."/>
        </authorList>
    </citation>
    <scope>NUCLEOTIDE SEQUENCE</scope>
    <source>
        <strain evidence="6">Expedition CK06-06</strain>
    </source>
</reference>
<evidence type="ECO:0000256" key="4">
    <source>
        <dbReference type="ARBA" id="ARBA00023014"/>
    </source>
</evidence>
<keyword evidence="1" id="KW-0004">4Fe-4S</keyword>
<evidence type="ECO:0000256" key="3">
    <source>
        <dbReference type="ARBA" id="ARBA00023004"/>
    </source>
</evidence>
<feature type="domain" description="4Fe-4S ferredoxin-type" evidence="5">
    <location>
        <begin position="1"/>
        <end position="29"/>
    </location>
</feature>
<dbReference type="Pfam" id="PF12838">
    <property type="entry name" value="Fer4_7"/>
    <property type="match status" value="1"/>
</dbReference>
<proteinExistence type="predicted"/>
<dbReference type="GO" id="GO:0046872">
    <property type="term" value="F:metal ion binding"/>
    <property type="evidence" value="ECO:0007669"/>
    <property type="project" value="UniProtKB-KW"/>
</dbReference>
<evidence type="ECO:0000313" key="6">
    <source>
        <dbReference type="EMBL" id="GAF85244.1"/>
    </source>
</evidence>
<dbReference type="InterPro" id="IPR017896">
    <property type="entry name" value="4Fe4S_Fe-S-bd"/>
</dbReference>
<dbReference type="SUPFAM" id="SSF54862">
    <property type="entry name" value="4Fe-4S ferredoxins"/>
    <property type="match status" value="1"/>
</dbReference>
<dbReference type="Gene3D" id="3.30.70.20">
    <property type="match status" value="1"/>
</dbReference>
<dbReference type="InterPro" id="IPR017900">
    <property type="entry name" value="4Fe4S_Fe_S_CS"/>
</dbReference>
<sequence length="57" mass="6021">MPAKVDKEKCTGCETCLEECPSEAISMVEKKACIDADSCVDCGVCVDACPTEAISME</sequence>
<name>X0SW73_9ZZZZ</name>
<comment type="caution">
    <text evidence="6">The sequence shown here is derived from an EMBL/GenBank/DDBJ whole genome shotgun (WGS) entry which is preliminary data.</text>
</comment>
<dbReference type="PROSITE" id="PS51379">
    <property type="entry name" value="4FE4S_FER_2"/>
    <property type="match status" value="2"/>
</dbReference>
<keyword evidence="2" id="KW-0479">Metal-binding</keyword>
<evidence type="ECO:0000259" key="5">
    <source>
        <dbReference type="PROSITE" id="PS51379"/>
    </source>
</evidence>
<evidence type="ECO:0000256" key="1">
    <source>
        <dbReference type="ARBA" id="ARBA00022485"/>
    </source>
</evidence>
<dbReference type="PROSITE" id="PS00198">
    <property type="entry name" value="4FE4S_FER_1"/>
    <property type="match status" value="1"/>
</dbReference>
<dbReference type="InterPro" id="IPR050572">
    <property type="entry name" value="Fe-S_Ferredoxin"/>
</dbReference>
<dbReference type="AlphaFoldDB" id="X0SW73"/>
<accession>X0SW73</accession>